<dbReference type="InterPro" id="IPR005467">
    <property type="entry name" value="His_kinase_dom"/>
</dbReference>
<keyword evidence="4" id="KW-0597">Phosphoprotein</keyword>
<dbReference type="EMBL" id="JTDO01000026">
    <property type="protein sequence ID" value="KLT71982.1"/>
    <property type="molecule type" value="Genomic_DNA"/>
</dbReference>
<comment type="caution">
    <text evidence="14">The sequence shown here is derived from an EMBL/GenBank/DDBJ whole genome shotgun (WGS) entry which is preliminary data.</text>
</comment>
<gene>
    <name evidence="14" type="ORF">PL75_10630</name>
</gene>
<dbReference type="PIRSF" id="PIRSF037532">
    <property type="entry name" value="STHK_NtrY"/>
    <property type="match status" value="1"/>
</dbReference>
<dbReference type="SMART" id="SM00091">
    <property type="entry name" value="PAS"/>
    <property type="match status" value="1"/>
</dbReference>
<comment type="catalytic activity">
    <reaction evidence="1">
        <text>ATP + protein L-histidine = ADP + protein N-phospho-L-histidine.</text>
        <dbReference type="EC" id="2.7.13.3"/>
    </reaction>
</comment>
<feature type="domain" description="PAS" evidence="12">
    <location>
        <begin position="360"/>
        <end position="406"/>
    </location>
</feature>
<evidence type="ECO:0000256" key="4">
    <source>
        <dbReference type="ARBA" id="ARBA00022553"/>
    </source>
</evidence>
<dbReference type="PRINTS" id="PR00344">
    <property type="entry name" value="BCTRLSENSOR"/>
</dbReference>
<dbReference type="Gene3D" id="3.30.565.10">
    <property type="entry name" value="Histidine kinase-like ATPase, C-terminal domain"/>
    <property type="match status" value="1"/>
</dbReference>
<dbReference type="SUPFAM" id="SSF55874">
    <property type="entry name" value="ATPase domain of HSP90 chaperone/DNA topoisomerase II/histidine kinase"/>
    <property type="match status" value="1"/>
</dbReference>
<dbReference type="InterPro" id="IPR000014">
    <property type="entry name" value="PAS"/>
</dbReference>
<dbReference type="InterPro" id="IPR036097">
    <property type="entry name" value="HisK_dim/P_sf"/>
</dbReference>
<dbReference type="Pfam" id="PF00989">
    <property type="entry name" value="PAS"/>
    <property type="match status" value="1"/>
</dbReference>
<keyword evidence="10" id="KW-1133">Transmembrane helix</keyword>
<dbReference type="Proteomes" id="UP000036027">
    <property type="component" value="Unassembled WGS sequence"/>
</dbReference>
<keyword evidence="7" id="KW-0418">Kinase</keyword>
<proteinExistence type="predicted"/>
<evidence type="ECO:0000259" key="11">
    <source>
        <dbReference type="PROSITE" id="PS50109"/>
    </source>
</evidence>
<dbReference type="PANTHER" id="PTHR43065">
    <property type="entry name" value="SENSOR HISTIDINE KINASE"/>
    <property type="match status" value="1"/>
</dbReference>
<reference evidence="14 15" key="1">
    <citation type="submission" date="2014-11" db="EMBL/GenBank/DDBJ databases">
        <title>Genome of a novel goose pathogen.</title>
        <authorList>
            <person name="Hansen C.M."/>
            <person name="Hueffer K."/>
            <person name="Choi S.C."/>
        </authorList>
    </citation>
    <scope>NUCLEOTIDE SEQUENCE [LARGE SCALE GENOMIC DNA]</scope>
    <source>
        <strain evidence="14 15">KH1503</strain>
    </source>
</reference>
<evidence type="ECO:0000256" key="10">
    <source>
        <dbReference type="SAM" id="Phobius"/>
    </source>
</evidence>
<dbReference type="CDD" id="cd06225">
    <property type="entry name" value="HAMP"/>
    <property type="match status" value="1"/>
</dbReference>
<dbReference type="RefSeq" id="WP_047761912.1">
    <property type="nucleotide sequence ID" value="NZ_CP091510.1"/>
</dbReference>
<dbReference type="PANTHER" id="PTHR43065:SF10">
    <property type="entry name" value="PEROXIDE STRESS-ACTIVATED HISTIDINE KINASE MAK3"/>
    <property type="match status" value="1"/>
</dbReference>
<dbReference type="Pfam" id="PF00672">
    <property type="entry name" value="HAMP"/>
    <property type="match status" value="1"/>
</dbReference>
<dbReference type="InterPro" id="IPR013767">
    <property type="entry name" value="PAS_fold"/>
</dbReference>
<dbReference type="SMART" id="SM00388">
    <property type="entry name" value="HisKA"/>
    <property type="match status" value="1"/>
</dbReference>
<protein>
    <recommendedName>
        <fullName evidence="3">histidine kinase</fullName>
        <ecNumber evidence="3">2.7.13.3</ecNumber>
    </recommendedName>
</protein>
<dbReference type="PROSITE" id="PS50885">
    <property type="entry name" value="HAMP"/>
    <property type="match status" value="1"/>
</dbReference>
<dbReference type="NCBIfam" id="TIGR00229">
    <property type="entry name" value="sensory_box"/>
    <property type="match status" value="1"/>
</dbReference>
<evidence type="ECO:0000256" key="1">
    <source>
        <dbReference type="ARBA" id="ARBA00000085"/>
    </source>
</evidence>
<keyword evidence="10" id="KW-0472">Membrane</keyword>
<dbReference type="SUPFAM" id="SSF55785">
    <property type="entry name" value="PYP-like sensor domain (PAS domain)"/>
    <property type="match status" value="1"/>
</dbReference>
<keyword evidence="6" id="KW-0547">Nucleotide-binding</keyword>
<evidence type="ECO:0000313" key="14">
    <source>
        <dbReference type="EMBL" id="KLT71982.1"/>
    </source>
</evidence>
<dbReference type="SMART" id="SM00387">
    <property type="entry name" value="HATPase_c"/>
    <property type="match status" value="1"/>
</dbReference>
<keyword evidence="5" id="KW-0808">Transferase</keyword>
<evidence type="ECO:0000256" key="2">
    <source>
        <dbReference type="ARBA" id="ARBA00004370"/>
    </source>
</evidence>
<dbReference type="Pfam" id="PF00512">
    <property type="entry name" value="HisKA"/>
    <property type="match status" value="1"/>
</dbReference>
<evidence type="ECO:0000256" key="5">
    <source>
        <dbReference type="ARBA" id="ARBA00022679"/>
    </source>
</evidence>
<keyword evidence="15" id="KW-1185">Reference proteome</keyword>
<dbReference type="OrthoDB" id="9815750at2"/>
<accession>A0A0J0YPB8</accession>
<dbReference type="EC" id="2.7.13.3" evidence="3"/>
<dbReference type="PROSITE" id="PS50112">
    <property type="entry name" value="PAS"/>
    <property type="match status" value="1"/>
</dbReference>
<dbReference type="CDD" id="cd00082">
    <property type="entry name" value="HisKA"/>
    <property type="match status" value="1"/>
</dbReference>
<dbReference type="InterPro" id="IPR035965">
    <property type="entry name" value="PAS-like_dom_sf"/>
</dbReference>
<dbReference type="InterPro" id="IPR004358">
    <property type="entry name" value="Sig_transdc_His_kin-like_C"/>
</dbReference>
<dbReference type="AlphaFoldDB" id="A0A0J0YPB8"/>
<organism evidence="14 15">
    <name type="scientific">Neisseria arctica</name>
    <dbReference type="NCBI Taxonomy" id="1470200"/>
    <lineage>
        <taxon>Bacteria</taxon>
        <taxon>Pseudomonadati</taxon>
        <taxon>Pseudomonadota</taxon>
        <taxon>Betaproteobacteria</taxon>
        <taxon>Neisseriales</taxon>
        <taxon>Neisseriaceae</taxon>
        <taxon>Neisseria</taxon>
    </lineage>
</organism>
<evidence type="ECO:0000259" key="13">
    <source>
        <dbReference type="PROSITE" id="PS50885"/>
    </source>
</evidence>
<feature type="domain" description="Histidine kinase" evidence="11">
    <location>
        <begin position="490"/>
        <end position="701"/>
    </location>
</feature>
<keyword evidence="8" id="KW-0067">ATP-binding</keyword>
<dbReference type="SUPFAM" id="SSF47384">
    <property type="entry name" value="Homodimeric domain of signal transducing histidine kinase"/>
    <property type="match status" value="1"/>
</dbReference>
<dbReference type="GO" id="GO:0000155">
    <property type="term" value="F:phosphorelay sensor kinase activity"/>
    <property type="evidence" value="ECO:0007669"/>
    <property type="project" value="InterPro"/>
</dbReference>
<evidence type="ECO:0000256" key="9">
    <source>
        <dbReference type="ARBA" id="ARBA00023012"/>
    </source>
</evidence>
<feature type="transmembrane region" description="Helical" evidence="10">
    <location>
        <begin position="32"/>
        <end position="56"/>
    </location>
</feature>
<dbReference type="PROSITE" id="PS50109">
    <property type="entry name" value="HIS_KIN"/>
    <property type="match status" value="1"/>
</dbReference>
<dbReference type="InterPro" id="IPR003594">
    <property type="entry name" value="HATPase_dom"/>
</dbReference>
<dbReference type="Gene3D" id="3.30.450.20">
    <property type="entry name" value="PAS domain"/>
    <property type="match status" value="1"/>
</dbReference>
<keyword evidence="9" id="KW-0902">Two-component regulatory system</keyword>
<dbReference type="SUPFAM" id="SSF158472">
    <property type="entry name" value="HAMP domain-like"/>
    <property type="match status" value="1"/>
</dbReference>
<dbReference type="InterPro" id="IPR003660">
    <property type="entry name" value="HAMP_dom"/>
</dbReference>
<keyword evidence="10" id="KW-0812">Transmembrane</keyword>
<dbReference type="Gene3D" id="6.10.340.10">
    <property type="match status" value="1"/>
</dbReference>
<evidence type="ECO:0000256" key="3">
    <source>
        <dbReference type="ARBA" id="ARBA00012438"/>
    </source>
</evidence>
<dbReference type="InterPro" id="IPR003661">
    <property type="entry name" value="HisK_dim/P_dom"/>
</dbReference>
<dbReference type="SMART" id="SM00304">
    <property type="entry name" value="HAMP"/>
    <property type="match status" value="1"/>
</dbReference>
<dbReference type="InterPro" id="IPR017232">
    <property type="entry name" value="NtrY"/>
</dbReference>
<dbReference type="PATRIC" id="fig|1470200.3.peg.1463"/>
<dbReference type="CDD" id="cd00130">
    <property type="entry name" value="PAS"/>
    <property type="match status" value="1"/>
</dbReference>
<name>A0A0J0YPB8_9NEIS</name>
<evidence type="ECO:0000259" key="12">
    <source>
        <dbReference type="PROSITE" id="PS50112"/>
    </source>
</evidence>
<evidence type="ECO:0000256" key="8">
    <source>
        <dbReference type="ARBA" id="ARBA00022840"/>
    </source>
</evidence>
<dbReference type="GO" id="GO:0006355">
    <property type="term" value="P:regulation of DNA-templated transcription"/>
    <property type="evidence" value="ECO:0007669"/>
    <property type="project" value="InterPro"/>
</dbReference>
<dbReference type="GO" id="GO:0016020">
    <property type="term" value="C:membrane"/>
    <property type="evidence" value="ECO:0007669"/>
    <property type="project" value="UniProtKB-SubCell"/>
</dbReference>
<feature type="transmembrane region" description="Helical" evidence="10">
    <location>
        <begin position="76"/>
        <end position="98"/>
    </location>
</feature>
<sequence>MRRFLLIAGLLAVILLYTLTLATGNNSRLADYFWWIITISALLTIFLLGILIRYVWLLLRDNQHGILGSKIARRLAGMFTLVAVLPGLFLFGVSAQFISNSIDSWFGNDTQEALERSLNLSKSALNLALDNNVRKAAAVQVNLISSAPLGANLKQILSDSAKEGEFSQLVIYDTTAKRITTEINPQSLPAPVTDDTLLNLLEQAGSVRSIETINNILYAQGWLPLPGVGKQSVLFFRQPIPANVAKDAMLIEAARAKYAELSYAKRGLQTFFLATLLMATLLAIMLALVWALYFARRFVEPIISLAEGARAVAQGDFSQKRPIFRNDELGRLTHLFNHMTEQLTIAQAASERNRIQQEAIRHYLECVLESLTTGVITTDDSGRLKTYNKSAENILGISLAHLLGSNWHDWPQQSPQQAILAETFSTIIGTTASGETVELTYTAPDSTRILLAKATTLPDNNDNGIVMVFDDITALVRAQKDAAWGEVAKRLAHEIRNPLTPIQLAAERLAWKLHNKLDEHDANILKRSTDTIVKQVAALKEMVEAFRNYARAPALKPEKLNLNQIIEEVLLLYEGSSCTFSANLSNIPLWVSADTGAIRQVLHNIFKNAAEAAEDSDDPHTRIQTWSENKQVIITVCNNGQHFSKEMLLHAFEPYVTDKPTGTGLGLPVVKKIIEEHCGRISLSNPTEGGACVKIALPELVEETYAKQ</sequence>
<dbReference type="Gene3D" id="1.10.287.130">
    <property type="match status" value="1"/>
</dbReference>
<dbReference type="GO" id="GO:0005524">
    <property type="term" value="F:ATP binding"/>
    <property type="evidence" value="ECO:0007669"/>
    <property type="project" value="UniProtKB-KW"/>
</dbReference>
<comment type="subcellular location">
    <subcellularLocation>
        <location evidence="2">Membrane</location>
    </subcellularLocation>
</comment>
<dbReference type="InterPro" id="IPR036890">
    <property type="entry name" value="HATPase_C_sf"/>
</dbReference>
<dbReference type="Pfam" id="PF02518">
    <property type="entry name" value="HATPase_c"/>
    <property type="match status" value="1"/>
</dbReference>
<feature type="transmembrane region" description="Helical" evidence="10">
    <location>
        <begin position="271"/>
        <end position="295"/>
    </location>
</feature>
<evidence type="ECO:0000313" key="15">
    <source>
        <dbReference type="Proteomes" id="UP000036027"/>
    </source>
</evidence>
<feature type="domain" description="HAMP" evidence="13">
    <location>
        <begin position="296"/>
        <end position="348"/>
    </location>
</feature>
<dbReference type="STRING" id="1470200.PL75_10630"/>
<evidence type="ECO:0000256" key="7">
    <source>
        <dbReference type="ARBA" id="ARBA00022777"/>
    </source>
</evidence>
<evidence type="ECO:0000256" key="6">
    <source>
        <dbReference type="ARBA" id="ARBA00022741"/>
    </source>
</evidence>